<evidence type="ECO:0000256" key="5">
    <source>
        <dbReference type="SAM" id="MobiDB-lite"/>
    </source>
</evidence>
<evidence type="ECO:0000259" key="6">
    <source>
        <dbReference type="Pfam" id="PF03330"/>
    </source>
</evidence>
<feature type="domain" description="RlpA-like protein double-psi beta-barrel" evidence="6">
    <location>
        <begin position="139"/>
        <end position="227"/>
    </location>
</feature>
<keyword evidence="2 3" id="KW-0961">Cell wall biogenesis/degradation</keyword>
<comment type="caution">
    <text evidence="7">The sequence shown here is derived from an EMBL/GenBank/DDBJ whole genome shotgun (WGS) entry which is preliminary data.</text>
</comment>
<dbReference type="GO" id="GO:0000270">
    <property type="term" value="P:peptidoglycan metabolic process"/>
    <property type="evidence" value="ECO:0007669"/>
    <property type="project" value="UniProtKB-UniRule"/>
</dbReference>
<dbReference type="PANTHER" id="PTHR34183">
    <property type="entry name" value="ENDOLYTIC PEPTIDOGLYCAN TRANSGLYCOSYLASE RLPA"/>
    <property type="match status" value="1"/>
</dbReference>
<dbReference type="PANTHER" id="PTHR34183:SF8">
    <property type="entry name" value="ENDOLYTIC PEPTIDOGLYCAN TRANSGLYCOSYLASE RLPA-RELATED"/>
    <property type="match status" value="1"/>
</dbReference>
<dbReference type="EC" id="4.2.2.-" evidence="3"/>
<keyword evidence="3" id="KW-0732">Signal</keyword>
<dbReference type="SUPFAM" id="SSF50685">
    <property type="entry name" value="Barwin-like endoglucanases"/>
    <property type="match status" value="1"/>
</dbReference>
<feature type="region of interest" description="Disordered" evidence="5">
    <location>
        <begin position="59"/>
        <end position="115"/>
    </location>
</feature>
<dbReference type="Pfam" id="PF03330">
    <property type="entry name" value="DPBB_1"/>
    <property type="match status" value="1"/>
</dbReference>
<keyword evidence="8" id="KW-1185">Reference proteome</keyword>
<dbReference type="InterPro" id="IPR034718">
    <property type="entry name" value="RlpA"/>
</dbReference>
<dbReference type="GO" id="GO:0071555">
    <property type="term" value="P:cell wall organization"/>
    <property type="evidence" value="ECO:0007669"/>
    <property type="project" value="UniProtKB-KW"/>
</dbReference>
<name>A0A6I3KNS1_9HYPH</name>
<dbReference type="GO" id="GO:0008932">
    <property type="term" value="F:lytic endotransglycosylase activity"/>
    <property type="evidence" value="ECO:0007669"/>
    <property type="project" value="UniProtKB-UniRule"/>
</dbReference>
<organism evidence="7 8">
    <name type="scientific">Hyphomicrobium album</name>
    <dbReference type="NCBI Taxonomy" id="2665159"/>
    <lineage>
        <taxon>Bacteria</taxon>
        <taxon>Pseudomonadati</taxon>
        <taxon>Pseudomonadota</taxon>
        <taxon>Alphaproteobacteria</taxon>
        <taxon>Hyphomicrobiales</taxon>
        <taxon>Hyphomicrobiaceae</taxon>
        <taxon>Hyphomicrobium</taxon>
    </lineage>
</organism>
<evidence type="ECO:0000256" key="2">
    <source>
        <dbReference type="ARBA" id="ARBA00023316"/>
    </source>
</evidence>
<dbReference type="InterPro" id="IPR009009">
    <property type="entry name" value="RlpA-like_DPBB"/>
</dbReference>
<evidence type="ECO:0000256" key="4">
    <source>
        <dbReference type="RuleBase" id="RU003495"/>
    </source>
</evidence>
<feature type="signal peptide" evidence="3">
    <location>
        <begin position="1"/>
        <end position="24"/>
    </location>
</feature>
<evidence type="ECO:0000256" key="1">
    <source>
        <dbReference type="ARBA" id="ARBA00023239"/>
    </source>
</evidence>
<gene>
    <name evidence="3" type="primary">rlpA</name>
    <name evidence="7" type="ORF">GIW81_16640</name>
</gene>
<dbReference type="EMBL" id="WMBQ01000002">
    <property type="protein sequence ID" value="MTD95968.1"/>
    <property type="molecule type" value="Genomic_DNA"/>
</dbReference>
<dbReference type="Proteomes" id="UP000440694">
    <property type="component" value="Unassembled WGS sequence"/>
</dbReference>
<protein>
    <recommendedName>
        <fullName evidence="3">Endolytic peptidoglycan transglycosylase RlpA</fullName>
        <ecNumber evidence="3">4.2.2.-</ecNumber>
    </recommendedName>
</protein>
<dbReference type="HAMAP" id="MF_02071">
    <property type="entry name" value="RlpA"/>
    <property type="match status" value="1"/>
</dbReference>
<dbReference type="AlphaFoldDB" id="A0A6I3KNS1"/>
<comment type="similarity">
    <text evidence="3 4">Belongs to the RlpA family.</text>
</comment>
<dbReference type="CDD" id="cd22268">
    <property type="entry name" value="DPBB_RlpA-like"/>
    <property type="match status" value="1"/>
</dbReference>
<evidence type="ECO:0000313" key="8">
    <source>
        <dbReference type="Proteomes" id="UP000440694"/>
    </source>
</evidence>
<reference evidence="7 8" key="1">
    <citation type="submission" date="2019-11" db="EMBL/GenBank/DDBJ databases">
        <title>Identification of a novel strain.</title>
        <authorList>
            <person name="Xu Q."/>
            <person name="Wang G."/>
        </authorList>
    </citation>
    <scope>NUCLEOTIDE SEQUENCE [LARGE SCALE GENOMIC DNA]</scope>
    <source>
        <strain evidence="8">xq</strain>
    </source>
</reference>
<dbReference type="Gene3D" id="2.40.40.10">
    <property type="entry name" value="RlpA-like domain"/>
    <property type="match status" value="1"/>
</dbReference>
<keyword evidence="1 3" id="KW-0456">Lyase</keyword>
<feature type="compositionally biased region" description="Basic residues" evidence="5">
    <location>
        <begin position="63"/>
        <end position="72"/>
    </location>
</feature>
<evidence type="ECO:0000256" key="3">
    <source>
        <dbReference type="HAMAP-Rule" id="MF_02071"/>
    </source>
</evidence>
<evidence type="ECO:0000313" key="7">
    <source>
        <dbReference type="EMBL" id="MTD95968.1"/>
    </source>
</evidence>
<sequence length="233" mass="24762" precursor="true">MRTIILSAIAAVAAGALLAGPASAENAPWQCMSPAFACGGAPAAKTYRDRDGYAGERTYRRQATSKRSRNRVAKTDEVEVKKQKVARTEAAEKPQAKVDLPERKQAAEKPATAENSKIAVREVETKVETEGNLRVTSTQSGIASFYGYGAGSQTASGQRFNPNAMTAAHRTLPFGTKVRVTNKRNGKTVVVTINDRGPFIRGRVIDLSTAAAGVIGMKSSGLAPVTVERIAKN</sequence>
<feature type="compositionally biased region" description="Basic and acidic residues" evidence="5">
    <location>
        <begin position="73"/>
        <end position="107"/>
    </location>
</feature>
<accession>A0A6I3KNS1</accession>
<feature type="chain" id="PRO_5026399496" description="Endolytic peptidoglycan transglycosylase RlpA" evidence="3">
    <location>
        <begin position="25"/>
        <end position="233"/>
    </location>
</feature>
<dbReference type="NCBIfam" id="TIGR00413">
    <property type="entry name" value="rlpA"/>
    <property type="match status" value="1"/>
</dbReference>
<comment type="function">
    <text evidence="3">Lytic transglycosylase with a strong preference for naked glycan strands that lack stem peptides.</text>
</comment>
<dbReference type="InterPro" id="IPR012997">
    <property type="entry name" value="RplA"/>
</dbReference>
<proteinExistence type="inferred from homology"/>
<dbReference type="InterPro" id="IPR036908">
    <property type="entry name" value="RlpA-like_sf"/>
</dbReference>